<evidence type="ECO:0000256" key="8">
    <source>
        <dbReference type="ARBA" id="ARBA00023134"/>
    </source>
</evidence>
<dbReference type="EMBL" id="VIIS01002128">
    <property type="protein sequence ID" value="KAF0288124.1"/>
    <property type="molecule type" value="Genomic_DNA"/>
</dbReference>
<dbReference type="Pfam" id="PF20266">
    <property type="entry name" value="Mab-21_C"/>
    <property type="match status" value="1"/>
</dbReference>
<evidence type="ECO:0000256" key="5">
    <source>
        <dbReference type="ARBA" id="ARBA00022695"/>
    </source>
</evidence>
<dbReference type="GO" id="GO:0016779">
    <property type="term" value="F:nucleotidyltransferase activity"/>
    <property type="evidence" value="ECO:0007669"/>
    <property type="project" value="UniProtKB-KW"/>
</dbReference>
<dbReference type="Proteomes" id="UP000440578">
    <property type="component" value="Unassembled WGS sequence"/>
</dbReference>
<evidence type="ECO:0000256" key="4">
    <source>
        <dbReference type="ARBA" id="ARBA00022679"/>
    </source>
</evidence>
<evidence type="ECO:0000313" key="12">
    <source>
        <dbReference type="Proteomes" id="UP000440578"/>
    </source>
</evidence>
<comment type="cofactor">
    <cofactor evidence="2">
        <name>Mg(2+)</name>
        <dbReference type="ChEBI" id="CHEBI:18420"/>
    </cofactor>
</comment>
<comment type="caution">
    <text evidence="11">The sequence shown here is derived from an EMBL/GenBank/DDBJ whole genome shotgun (WGS) entry which is preliminary data.</text>
</comment>
<dbReference type="Gene3D" id="1.10.1410.40">
    <property type="match status" value="1"/>
</dbReference>
<keyword evidence="8" id="KW-0547">Nucleotide-binding</keyword>
<evidence type="ECO:0000256" key="6">
    <source>
        <dbReference type="ARBA" id="ARBA00022723"/>
    </source>
</evidence>
<accession>A0A6A4V9A4</accession>
<dbReference type="OrthoDB" id="7249367at2759"/>
<dbReference type="InterPro" id="IPR046906">
    <property type="entry name" value="Mab-21_HhH/H2TH-like"/>
</dbReference>
<feature type="domain" description="Mab-21-like HhH/H2TH-like" evidence="10">
    <location>
        <begin position="279"/>
        <end position="351"/>
    </location>
</feature>
<evidence type="ECO:0000256" key="7">
    <source>
        <dbReference type="ARBA" id="ARBA00022842"/>
    </source>
</evidence>
<evidence type="ECO:0000313" key="11">
    <source>
        <dbReference type="EMBL" id="KAF0288124.1"/>
    </source>
</evidence>
<evidence type="ECO:0000256" key="1">
    <source>
        <dbReference type="ARBA" id="ARBA00001936"/>
    </source>
</evidence>
<gene>
    <name evidence="11" type="ORF">FJT64_013493</name>
</gene>
<comment type="similarity">
    <text evidence="3">Belongs to the mab-21 family.</text>
</comment>
<keyword evidence="8" id="KW-0342">GTP-binding</keyword>
<evidence type="ECO:0000256" key="3">
    <source>
        <dbReference type="ARBA" id="ARBA00008307"/>
    </source>
</evidence>
<protein>
    <recommendedName>
        <fullName evidence="10">Mab-21-like HhH/H2TH-like domain-containing protein</fullName>
    </recommendedName>
</protein>
<reference evidence="11 12" key="1">
    <citation type="submission" date="2019-07" db="EMBL/GenBank/DDBJ databases">
        <title>Draft genome assembly of a fouling barnacle, Amphibalanus amphitrite (Darwin, 1854): The first reference genome for Thecostraca.</title>
        <authorList>
            <person name="Kim W."/>
        </authorList>
    </citation>
    <scope>NUCLEOTIDE SEQUENCE [LARGE SCALE GENOMIC DNA]</scope>
    <source>
        <strain evidence="11">SNU_AA5</strain>
        <tissue evidence="11">Soma without cirri and trophi</tissue>
    </source>
</reference>
<dbReference type="SMART" id="SM01265">
    <property type="entry name" value="Mab-21"/>
    <property type="match status" value="1"/>
</dbReference>
<comment type="cofactor">
    <cofactor evidence="1">
        <name>Mn(2+)</name>
        <dbReference type="ChEBI" id="CHEBI:29035"/>
    </cofactor>
</comment>
<dbReference type="GO" id="GO:0005525">
    <property type="term" value="F:GTP binding"/>
    <property type="evidence" value="ECO:0007669"/>
    <property type="project" value="UniProtKB-KW"/>
</dbReference>
<name>A0A6A4V9A4_AMPAM</name>
<dbReference type="PANTHER" id="PTHR10656">
    <property type="entry name" value="CELL FATE DETERMINING PROTEIN MAB21-RELATED"/>
    <property type="match status" value="1"/>
</dbReference>
<evidence type="ECO:0000256" key="9">
    <source>
        <dbReference type="ARBA" id="ARBA00023211"/>
    </source>
</evidence>
<keyword evidence="4" id="KW-0808">Transferase</keyword>
<dbReference type="AlphaFoldDB" id="A0A6A4V9A4"/>
<keyword evidence="12" id="KW-1185">Reference proteome</keyword>
<dbReference type="PANTHER" id="PTHR10656:SF42">
    <property type="entry name" value="CYCLIC GMP-AMP SYNTHASE-LIKE PROTEIN-RELATED"/>
    <property type="match status" value="1"/>
</dbReference>
<organism evidence="11 12">
    <name type="scientific">Amphibalanus amphitrite</name>
    <name type="common">Striped barnacle</name>
    <name type="synonym">Balanus amphitrite</name>
    <dbReference type="NCBI Taxonomy" id="1232801"/>
    <lineage>
        <taxon>Eukaryota</taxon>
        <taxon>Metazoa</taxon>
        <taxon>Ecdysozoa</taxon>
        <taxon>Arthropoda</taxon>
        <taxon>Crustacea</taxon>
        <taxon>Multicrustacea</taxon>
        <taxon>Cirripedia</taxon>
        <taxon>Thoracica</taxon>
        <taxon>Thoracicalcarea</taxon>
        <taxon>Balanomorpha</taxon>
        <taxon>Balanoidea</taxon>
        <taxon>Balanidae</taxon>
        <taxon>Amphibalaninae</taxon>
        <taxon>Amphibalanus</taxon>
    </lineage>
</organism>
<dbReference type="GO" id="GO:0046872">
    <property type="term" value="F:metal ion binding"/>
    <property type="evidence" value="ECO:0007669"/>
    <property type="project" value="UniProtKB-KW"/>
</dbReference>
<keyword evidence="5" id="KW-0548">Nucleotidyltransferase</keyword>
<keyword evidence="7" id="KW-0460">Magnesium</keyword>
<keyword evidence="6" id="KW-0479">Metal-binding</keyword>
<evidence type="ECO:0000259" key="10">
    <source>
        <dbReference type="Pfam" id="PF20266"/>
    </source>
</evidence>
<dbReference type="InterPro" id="IPR024810">
    <property type="entry name" value="MAB21L/cGLR"/>
</dbReference>
<proteinExistence type="inferred from homology"/>
<sequence>MFVRNAVEDQVGTAGALEAAPLLQLVQERLPRCPHCSPFGQLLIQTVSTSGSVMEGLSNPTGALEVDSDLDSMYEFGPIHVQTADEFYTRRAAAPTSTGSHPTTAPPAPPCVIIAPTRNPGFVMLRQPRTPDCAHEHELLFSSEAFYKLMRCSVRFEQEASIGVRGTSGPSAEIERRCELGYDGNDAVPCLRAHWWPAQEFITRDRKQDWPPAKAREDIQLYGVHLVAKSPPGSPLGYYIWRISFSRAEVIASWHLTVQQRGSLLALKRCKAGLGKRGKGVKSYFMKTALFWVCQIVPASEWDSAVEGARWILHVLESAVSVRRLPCFFWADINVLQFLSAEELSAMTETIGLLRAHMDRLLMRWCAGPLSHLVEPVLRHPQEPIPEHELRVCLVRALVTSAVWDAIRKPCDSPRLAKYESFWVPRLLGSSAPGELAAMFHQELATTFLQTTLFRALLVAPDPVLSRTRVTPLPSGLLTLDPTPLVSLLQPQDVLEVLVNPLRVLDWCRQQHARPSAERPAGVPDHINSPRAFCDLALRPALLRRALCESVPGFREHLQAKLLNERMLLDRLRVFELSFHPQLGVFAERLRRKYDSSVMDRLQRALALDEDTTFMLAVQWWCELLRLLTEPVVQTEFRRRCAALPDTWSLRKYVFRN</sequence>
<evidence type="ECO:0000256" key="2">
    <source>
        <dbReference type="ARBA" id="ARBA00001946"/>
    </source>
</evidence>
<keyword evidence="9" id="KW-0464">Manganese</keyword>